<accession>E2C391</accession>
<organism evidence="3">
    <name type="scientific">Harpegnathos saltator</name>
    <name type="common">Jerdon's jumping ant</name>
    <dbReference type="NCBI Taxonomy" id="610380"/>
    <lineage>
        <taxon>Eukaryota</taxon>
        <taxon>Metazoa</taxon>
        <taxon>Ecdysozoa</taxon>
        <taxon>Arthropoda</taxon>
        <taxon>Hexapoda</taxon>
        <taxon>Insecta</taxon>
        <taxon>Pterygota</taxon>
        <taxon>Neoptera</taxon>
        <taxon>Endopterygota</taxon>
        <taxon>Hymenoptera</taxon>
        <taxon>Apocrita</taxon>
        <taxon>Aculeata</taxon>
        <taxon>Formicoidea</taxon>
        <taxon>Formicidae</taxon>
        <taxon>Ponerinae</taxon>
        <taxon>Ponerini</taxon>
        <taxon>Harpegnathos</taxon>
    </lineage>
</organism>
<evidence type="ECO:0000256" key="1">
    <source>
        <dbReference type="SAM" id="MobiDB-lite"/>
    </source>
</evidence>
<proteinExistence type="predicted"/>
<dbReference type="EMBL" id="GL452292">
    <property type="protein sequence ID" value="EFN77623.1"/>
    <property type="molecule type" value="Genomic_DNA"/>
</dbReference>
<gene>
    <name evidence="2" type="ORF">EAI_04089</name>
</gene>
<evidence type="ECO:0000313" key="2">
    <source>
        <dbReference type="EMBL" id="EFN77623.1"/>
    </source>
</evidence>
<dbReference type="AlphaFoldDB" id="E2C391"/>
<protein>
    <submittedName>
        <fullName evidence="2">Uncharacterized protein</fullName>
    </submittedName>
</protein>
<evidence type="ECO:0000313" key="3">
    <source>
        <dbReference type="Proteomes" id="UP000008237"/>
    </source>
</evidence>
<dbReference type="Proteomes" id="UP000008237">
    <property type="component" value="Unassembled WGS sequence"/>
</dbReference>
<dbReference type="InParanoid" id="E2C391"/>
<sequence>MSTKIRTDKSNVTDPAQYLHERSLCPSCRLLTTQRSTLESRLKASEVRRLGDTVRTALHPAAQFFSLLHPPMHLLFRINSDNPAAAAAAMAAPPRPDATGEAATKYARTPCALVVVDYDNRGTGIRSGQTITRTHATPNANHQHSGSLLANGYGQP</sequence>
<feature type="compositionally biased region" description="Polar residues" evidence="1">
    <location>
        <begin position="136"/>
        <end position="148"/>
    </location>
</feature>
<name>E2C391_HARSA</name>
<reference evidence="2 3" key="1">
    <citation type="journal article" date="2010" name="Science">
        <title>Genomic comparison of the ants Camponotus floridanus and Harpegnathos saltator.</title>
        <authorList>
            <person name="Bonasio R."/>
            <person name="Zhang G."/>
            <person name="Ye C."/>
            <person name="Mutti N.S."/>
            <person name="Fang X."/>
            <person name="Qin N."/>
            <person name="Donahue G."/>
            <person name="Yang P."/>
            <person name="Li Q."/>
            <person name="Li C."/>
            <person name="Zhang P."/>
            <person name="Huang Z."/>
            <person name="Berger S.L."/>
            <person name="Reinberg D."/>
            <person name="Wang J."/>
            <person name="Liebig J."/>
        </authorList>
    </citation>
    <scope>NUCLEOTIDE SEQUENCE [LARGE SCALE GENOMIC DNA]</scope>
    <source>
        <strain evidence="2 3">R22 G/1</strain>
    </source>
</reference>
<feature type="region of interest" description="Disordered" evidence="1">
    <location>
        <begin position="136"/>
        <end position="156"/>
    </location>
</feature>
<keyword evidence="3" id="KW-1185">Reference proteome</keyword>